<evidence type="ECO:0000313" key="2">
    <source>
        <dbReference type="EMBL" id="KAG0293674.1"/>
    </source>
</evidence>
<gene>
    <name evidence="2" type="ORF">BGZ96_002465</name>
</gene>
<evidence type="ECO:0000256" key="1">
    <source>
        <dbReference type="SAM" id="MobiDB-lite"/>
    </source>
</evidence>
<name>A0ABQ7K8M3_9FUNG</name>
<accession>A0ABQ7K8M3</accession>
<dbReference type="Proteomes" id="UP001194696">
    <property type="component" value="Unassembled WGS sequence"/>
</dbReference>
<evidence type="ECO:0000313" key="3">
    <source>
        <dbReference type="Proteomes" id="UP001194696"/>
    </source>
</evidence>
<organism evidence="2 3">
    <name type="scientific">Linnemannia gamsii</name>
    <dbReference type="NCBI Taxonomy" id="64522"/>
    <lineage>
        <taxon>Eukaryota</taxon>
        <taxon>Fungi</taxon>
        <taxon>Fungi incertae sedis</taxon>
        <taxon>Mucoromycota</taxon>
        <taxon>Mortierellomycotina</taxon>
        <taxon>Mortierellomycetes</taxon>
        <taxon>Mortierellales</taxon>
        <taxon>Mortierellaceae</taxon>
        <taxon>Linnemannia</taxon>
    </lineage>
</organism>
<comment type="caution">
    <text evidence="2">The sequence shown here is derived from an EMBL/GenBank/DDBJ whole genome shotgun (WGS) entry which is preliminary data.</text>
</comment>
<reference evidence="2 3" key="1">
    <citation type="journal article" date="2020" name="Fungal Divers.">
        <title>Resolving the Mortierellaceae phylogeny through synthesis of multi-gene phylogenetics and phylogenomics.</title>
        <authorList>
            <person name="Vandepol N."/>
            <person name="Liber J."/>
            <person name="Desiro A."/>
            <person name="Na H."/>
            <person name="Kennedy M."/>
            <person name="Barry K."/>
            <person name="Grigoriev I.V."/>
            <person name="Miller A.N."/>
            <person name="O'Donnell K."/>
            <person name="Stajich J.E."/>
            <person name="Bonito G."/>
        </authorList>
    </citation>
    <scope>NUCLEOTIDE SEQUENCE [LARGE SCALE GENOMIC DNA]</scope>
    <source>
        <strain evidence="2 3">AD045</strain>
    </source>
</reference>
<dbReference type="EMBL" id="JAAAIM010000147">
    <property type="protein sequence ID" value="KAG0293674.1"/>
    <property type="molecule type" value="Genomic_DNA"/>
</dbReference>
<keyword evidence="3" id="KW-1185">Reference proteome</keyword>
<protein>
    <submittedName>
        <fullName evidence="2">Uncharacterized protein</fullName>
    </submittedName>
</protein>
<proteinExistence type="predicted"/>
<feature type="region of interest" description="Disordered" evidence="1">
    <location>
        <begin position="170"/>
        <end position="199"/>
    </location>
</feature>
<sequence>MQVSSTMTYGQVSQYIRRYFETPNPFGALTDYDMFDMDDGKQSLDEAVVVLPPTSKITAPLSNDLTFSRQHAQSREKDLQADRKVSRAARAAVQRLSDTPMSTAATLIEVNYAEDIRREVRADTRAFFYSNKRRRQAKTQKLRTTRTYANLAASQRRQIKSEVKEKIKQKLKAKNQTNTHMKTESQESQQEETMTNPEDPEKVQIIPIILHWTGGSCVGSRVKGHAKRGDGKMCHQHRLYGVLAHTDEHRTSQVCCACFQQVELAWATRA</sequence>